<sequence>MIRKAFTLVELLVVIAIIGVLIALLLPAVQQAREAARRMQCVNNLKQLGIATHNYHDTFGCLPSGTITVATASTGAGDQNVASWGWGALLLPFLEQQNMADQMGVGQIPLNNYVKKTAANGITLADKSLVLDAFICPSDAGPEINDSSKFSHTGGNAFSTSPANLAPKSNYMGNFGHNRSRVWNNSQYAALATGMFRYSGGAAGNIKLAFRDITDGTSNSIMFSERAYMLKGNVRFYPGTWVGCLAGGHEDCHEDLWFTLRAPINGAQGGINFASPDSNTVQLWSRQESISSAHKGGVNACMGDASVQFISETIEWAYGGDGDTVKNTVLERLAAVNDGLPVGEY</sequence>
<proteinExistence type="predicted"/>
<dbReference type="RefSeq" id="WP_144970270.1">
    <property type="nucleotide sequence ID" value="NZ_CP036289.1"/>
</dbReference>
<dbReference type="NCBIfam" id="TIGR02532">
    <property type="entry name" value="IV_pilin_GFxxxE"/>
    <property type="match status" value="1"/>
</dbReference>
<evidence type="ECO:0000259" key="1">
    <source>
        <dbReference type="Pfam" id="PF07596"/>
    </source>
</evidence>
<keyword evidence="3" id="KW-1185">Reference proteome</keyword>
<dbReference type="PANTHER" id="PTHR30093:SF2">
    <property type="entry name" value="TYPE II SECRETION SYSTEM PROTEIN H"/>
    <property type="match status" value="1"/>
</dbReference>
<dbReference type="Pfam" id="PF07596">
    <property type="entry name" value="SBP_bac_10"/>
    <property type="match status" value="1"/>
</dbReference>
<name>A0A518C2I4_9BACT</name>
<feature type="domain" description="DUF1559" evidence="1">
    <location>
        <begin position="30"/>
        <end position="315"/>
    </location>
</feature>
<dbReference type="Pfam" id="PF07963">
    <property type="entry name" value="N_methyl"/>
    <property type="match status" value="1"/>
</dbReference>
<dbReference type="InterPro" id="IPR012902">
    <property type="entry name" value="N_methyl_site"/>
</dbReference>
<dbReference type="AlphaFoldDB" id="A0A518C2I4"/>
<dbReference type="Gene3D" id="3.30.700.10">
    <property type="entry name" value="Glycoprotein, Type 4 Pilin"/>
    <property type="match status" value="1"/>
</dbReference>
<evidence type="ECO:0000313" key="3">
    <source>
        <dbReference type="Proteomes" id="UP000318626"/>
    </source>
</evidence>
<dbReference type="InterPro" id="IPR045584">
    <property type="entry name" value="Pilin-like"/>
</dbReference>
<dbReference type="EMBL" id="CP036289">
    <property type="protein sequence ID" value="QDU73439.1"/>
    <property type="molecule type" value="Genomic_DNA"/>
</dbReference>
<dbReference type="InterPro" id="IPR027558">
    <property type="entry name" value="Pre_pil_HX9DG_C"/>
</dbReference>
<gene>
    <name evidence="2" type="ORF">Pan97_04100</name>
</gene>
<dbReference type="OrthoDB" id="209833at2"/>
<dbReference type="KEGG" id="bvo:Pan97_04100"/>
<accession>A0A518C2I4</accession>
<dbReference type="InterPro" id="IPR011453">
    <property type="entry name" value="DUF1559"/>
</dbReference>
<organism evidence="2 3">
    <name type="scientific">Bremerella volcania</name>
    <dbReference type="NCBI Taxonomy" id="2527984"/>
    <lineage>
        <taxon>Bacteria</taxon>
        <taxon>Pseudomonadati</taxon>
        <taxon>Planctomycetota</taxon>
        <taxon>Planctomycetia</taxon>
        <taxon>Pirellulales</taxon>
        <taxon>Pirellulaceae</taxon>
        <taxon>Bremerella</taxon>
    </lineage>
</organism>
<evidence type="ECO:0000313" key="2">
    <source>
        <dbReference type="EMBL" id="QDU73439.1"/>
    </source>
</evidence>
<dbReference type="PANTHER" id="PTHR30093">
    <property type="entry name" value="GENERAL SECRETION PATHWAY PROTEIN G"/>
    <property type="match status" value="1"/>
</dbReference>
<dbReference type="NCBIfam" id="TIGR04294">
    <property type="entry name" value="pre_pil_HX9DG"/>
    <property type="match status" value="1"/>
</dbReference>
<protein>
    <recommendedName>
        <fullName evidence="1">DUF1559 domain-containing protein</fullName>
    </recommendedName>
</protein>
<dbReference type="Proteomes" id="UP000318626">
    <property type="component" value="Chromosome"/>
</dbReference>
<dbReference type="SUPFAM" id="SSF54523">
    <property type="entry name" value="Pili subunits"/>
    <property type="match status" value="1"/>
</dbReference>
<reference evidence="3" key="1">
    <citation type="submission" date="2019-02" db="EMBL/GenBank/DDBJ databases">
        <title>Deep-cultivation of Planctomycetes and their phenomic and genomic characterization uncovers novel biology.</title>
        <authorList>
            <person name="Wiegand S."/>
            <person name="Jogler M."/>
            <person name="Boedeker C."/>
            <person name="Pinto D."/>
            <person name="Vollmers J."/>
            <person name="Rivas-Marin E."/>
            <person name="Kohn T."/>
            <person name="Peeters S.H."/>
            <person name="Heuer A."/>
            <person name="Rast P."/>
            <person name="Oberbeckmann S."/>
            <person name="Bunk B."/>
            <person name="Jeske O."/>
            <person name="Meyerdierks A."/>
            <person name="Storesund J.E."/>
            <person name="Kallscheuer N."/>
            <person name="Luecker S."/>
            <person name="Lage O.M."/>
            <person name="Pohl T."/>
            <person name="Merkel B.J."/>
            <person name="Hornburger P."/>
            <person name="Mueller R.-W."/>
            <person name="Bruemmer F."/>
            <person name="Labrenz M."/>
            <person name="Spormann A.M."/>
            <person name="Op den Camp H."/>
            <person name="Overmann J."/>
            <person name="Amann R."/>
            <person name="Jetten M.S.M."/>
            <person name="Mascher T."/>
            <person name="Medema M.H."/>
            <person name="Devos D.P."/>
            <person name="Kaster A.-K."/>
            <person name="Ovreas L."/>
            <person name="Rohde M."/>
            <person name="Galperin M.Y."/>
            <person name="Jogler C."/>
        </authorList>
    </citation>
    <scope>NUCLEOTIDE SEQUENCE [LARGE SCALE GENOMIC DNA]</scope>
    <source>
        <strain evidence="3">Pan97</strain>
    </source>
</reference>